<dbReference type="Pfam" id="PF13450">
    <property type="entry name" value="NAD_binding_8"/>
    <property type="match status" value="1"/>
</dbReference>
<sequence length="488" mass="54892">MTNSVCVLGAGIGGLMAGAYLAKAGFHVTVIEKARTVGGSAGWYVRKDRIFPTGATIAFGLEDGGLFRKHLDNLGIQVDVLELSYPMDIVLPDREVSIFLDSYKWEQELRSKFSDRKHEVLEFWRKLNEISQVVLEVTRTGVSLPIHRFYDLGGLPMWLMKNPRSFVRLTRYFYWTVEDLMKKYNLENYVPLRQFLDAQLLDAVQTDVSEAALLPSSLALTIYRRGSFYVENGIGTISKKLACMIEELGGEVITSSRVKAVIYNKENKLWDVESAKCKKSFTFLINNTGVSFGAGTSYMEKEEFSWGALRIDTIVNEAACTQPLPFAYQMVVSSTSSLLKELLHGPLYVTFQKSFNKEGTLVSGELVMTASIHTYPDKWVKLSKEEYKKIKQDVMEELLSEIERVIPIKRHLLYVEAGTPVTYQKFVGKGEVGGFPLTVTNAILRPKSFRTKLPNLFIVGEQVFPGPGTLSSALSGYYAARAIIREHQ</sequence>
<dbReference type="Proteomes" id="UP000290649">
    <property type="component" value="Unassembled WGS sequence"/>
</dbReference>
<protein>
    <submittedName>
        <fullName evidence="1">FAD-dependent oxidoreductase</fullName>
    </submittedName>
</protein>
<evidence type="ECO:0000313" key="2">
    <source>
        <dbReference type="Proteomes" id="UP000290649"/>
    </source>
</evidence>
<keyword evidence="2" id="KW-1185">Reference proteome</keyword>
<evidence type="ECO:0000313" key="1">
    <source>
        <dbReference type="EMBL" id="RXJ00666.1"/>
    </source>
</evidence>
<dbReference type="GO" id="GO:0016116">
    <property type="term" value="P:carotenoid metabolic process"/>
    <property type="evidence" value="ECO:0007669"/>
    <property type="project" value="InterPro"/>
</dbReference>
<dbReference type="RefSeq" id="WP_129078358.1">
    <property type="nucleotide sequence ID" value="NZ_QOUX01000037.1"/>
</dbReference>
<comment type="caution">
    <text evidence="1">The sequence shown here is derived from an EMBL/GenBank/DDBJ whole genome shotgun (WGS) entry which is preliminary data.</text>
</comment>
<dbReference type="EMBL" id="QOUX01000037">
    <property type="protein sequence ID" value="RXJ00666.1"/>
    <property type="molecule type" value="Genomic_DNA"/>
</dbReference>
<dbReference type="InterPro" id="IPR045892">
    <property type="entry name" value="CrtISO-like"/>
</dbReference>
<dbReference type="OrthoDB" id="9789960at2"/>
<organism evidence="1 2">
    <name type="scientific">Anaerobacillus alkaliphilus</name>
    <dbReference type="NCBI Taxonomy" id="1548597"/>
    <lineage>
        <taxon>Bacteria</taxon>
        <taxon>Bacillati</taxon>
        <taxon>Bacillota</taxon>
        <taxon>Bacilli</taxon>
        <taxon>Bacillales</taxon>
        <taxon>Bacillaceae</taxon>
        <taxon>Anaerobacillus</taxon>
    </lineage>
</organism>
<dbReference type="PANTHER" id="PTHR46313:SF3">
    <property type="entry name" value="PROLYCOPENE ISOMERASE, CHLOROPLASTIC"/>
    <property type="match status" value="1"/>
</dbReference>
<dbReference type="Gene3D" id="3.50.50.60">
    <property type="entry name" value="FAD/NAD(P)-binding domain"/>
    <property type="match status" value="1"/>
</dbReference>
<dbReference type="PANTHER" id="PTHR46313">
    <property type="match status" value="1"/>
</dbReference>
<gene>
    <name evidence="1" type="ORF">DS745_11435</name>
</gene>
<name>A0A4Q0VT23_9BACI</name>
<reference evidence="1 2" key="1">
    <citation type="journal article" date="2019" name="Int. J. Syst. Evol. Microbiol.">
        <title>Anaerobacillus alkaliphilus sp. nov., a novel alkaliphilic and moderately halophilic bacterium.</title>
        <authorList>
            <person name="Borsodi A.K."/>
            <person name="Aszalos J.M."/>
            <person name="Bihari P."/>
            <person name="Nagy I."/>
            <person name="Schumann P."/>
            <person name="Sproer C."/>
            <person name="Kovacs A.L."/>
            <person name="Boka K."/>
            <person name="Dobosy P."/>
            <person name="Ovari M."/>
            <person name="Szili-Kovacs T."/>
            <person name="Toth E."/>
        </authorList>
    </citation>
    <scope>NUCLEOTIDE SEQUENCE [LARGE SCALE GENOMIC DNA]</scope>
    <source>
        <strain evidence="1 2">B16-10</strain>
    </source>
</reference>
<dbReference type="InterPro" id="IPR036188">
    <property type="entry name" value="FAD/NAD-bd_sf"/>
</dbReference>
<dbReference type="SUPFAM" id="SSF51905">
    <property type="entry name" value="FAD/NAD(P)-binding domain"/>
    <property type="match status" value="1"/>
</dbReference>
<dbReference type="AlphaFoldDB" id="A0A4Q0VT23"/>
<accession>A0A4Q0VT23</accession>
<proteinExistence type="predicted"/>